<dbReference type="CDD" id="cd00118">
    <property type="entry name" value="LysM"/>
    <property type="match status" value="1"/>
</dbReference>
<dbReference type="InterPro" id="IPR036907">
    <property type="entry name" value="5'-Nucleotdase_C_sf"/>
</dbReference>
<dbReference type="InterPro" id="IPR036779">
    <property type="entry name" value="LysM_dom_sf"/>
</dbReference>
<dbReference type="InterPro" id="IPR029052">
    <property type="entry name" value="Metallo-depent_PP-like"/>
</dbReference>
<dbReference type="PANTHER" id="PTHR11575:SF24">
    <property type="entry name" value="5'-NUCLEOTIDASE"/>
    <property type="match status" value="1"/>
</dbReference>
<dbReference type="SMART" id="SM00257">
    <property type="entry name" value="LysM"/>
    <property type="match status" value="1"/>
</dbReference>
<keyword evidence="2" id="KW-0547">Nucleotide-binding</keyword>
<dbReference type="CDD" id="cd00845">
    <property type="entry name" value="MPP_UshA_N_like"/>
    <property type="match status" value="1"/>
</dbReference>
<dbReference type="PROSITE" id="PS51782">
    <property type="entry name" value="LYSM"/>
    <property type="match status" value="1"/>
</dbReference>
<keyword evidence="1" id="KW-0732">Signal</keyword>
<dbReference type="Gene3D" id="3.10.350.10">
    <property type="entry name" value="LysM domain"/>
    <property type="match status" value="1"/>
</dbReference>
<dbReference type="AlphaFoldDB" id="A0AAU9EVR3"/>
<sequence>MKRTKQLNLIIATMMVFTLFFAIPAISLADSAPAHTIDIVEFNDFHGNVAEDVNSWGKNIGMAKMVGEINDLKAKNPNTVVISGGDNYQGTAISNLTYGKPVNEMMKAVGTTASAVGNHEFDWGQDYLSKWSKEGNFDYLASNIYVTSTGKPVEWAKPYKIIEVDGVKIGLIGLAHPDTLTLTKAENVTGLEFRDPVKAAQEWIDFLKAGKAAEGTPDVIIAVTHLDSAQNYDTKEITGSAVTLANGVTGLDGIISAHSHKTVYGKVNGVAIVQAYKYGRALGHLTITLDANNKLLNVEPTVDAVYKVKNDIIPDPSTEKVLATYEENFAPILKEVVGKTTATFTNNRKDDNVTPLGQWVCEVMANKVGVQVGIQNGGGLRRDMYAGDITMGDMYEIMPFDNALVTMDLPGKDLRAAIEHGISNPDVSNGSFSGLLVTYDPAKEFGQRIVSIKLADGTPLDDNKNYSVVVNDFMFGGGDKYDFSNATNVVNTYVPIRDVLVEAAKKGTLTPKAVTEIKALPTYTVVSNDMLWKIAKKYGVTYKAIGEYNGLKNVNYIIPGQQLVIPVQ</sequence>
<organism evidence="4 5">
    <name type="scientific">Helicovermis profundi</name>
    <dbReference type="NCBI Taxonomy" id="3065157"/>
    <lineage>
        <taxon>Bacteria</taxon>
        <taxon>Bacillati</taxon>
        <taxon>Bacillota</taxon>
        <taxon>Clostridia</taxon>
        <taxon>Helicovermis</taxon>
    </lineage>
</organism>
<dbReference type="SUPFAM" id="SSF54106">
    <property type="entry name" value="LysM domain"/>
    <property type="match status" value="1"/>
</dbReference>
<dbReference type="Proteomes" id="UP001321786">
    <property type="component" value="Chromosome"/>
</dbReference>
<keyword evidence="5" id="KW-1185">Reference proteome</keyword>
<dbReference type="SUPFAM" id="SSF56300">
    <property type="entry name" value="Metallo-dependent phosphatases"/>
    <property type="match status" value="1"/>
</dbReference>
<dbReference type="InterPro" id="IPR006179">
    <property type="entry name" value="5_nucleotidase/apyrase"/>
</dbReference>
<keyword evidence="2" id="KW-0378">Hydrolase</keyword>
<dbReference type="EMBL" id="AP028654">
    <property type="protein sequence ID" value="BEP29180.1"/>
    <property type="molecule type" value="Genomic_DNA"/>
</dbReference>
<dbReference type="SUPFAM" id="SSF55816">
    <property type="entry name" value="5'-nucleotidase (syn. UDP-sugar hydrolase), C-terminal domain"/>
    <property type="match status" value="1"/>
</dbReference>
<dbReference type="Pfam" id="PF02872">
    <property type="entry name" value="5_nucleotid_C"/>
    <property type="match status" value="1"/>
</dbReference>
<accession>A0AAU9EVR3</accession>
<dbReference type="Pfam" id="PF00149">
    <property type="entry name" value="Metallophos"/>
    <property type="match status" value="1"/>
</dbReference>
<proteinExistence type="inferred from homology"/>
<dbReference type="GO" id="GO:0009166">
    <property type="term" value="P:nucleotide catabolic process"/>
    <property type="evidence" value="ECO:0007669"/>
    <property type="project" value="InterPro"/>
</dbReference>
<comment type="similarity">
    <text evidence="2">Belongs to the 5'-nucleotidase family.</text>
</comment>
<evidence type="ECO:0000256" key="2">
    <source>
        <dbReference type="RuleBase" id="RU362119"/>
    </source>
</evidence>
<dbReference type="RefSeq" id="WP_338534846.1">
    <property type="nucleotide sequence ID" value="NZ_AP028654.1"/>
</dbReference>
<dbReference type="PRINTS" id="PR01607">
    <property type="entry name" value="APYRASEFAMLY"/>
</dbReference>
<protein>
    <submittedName>
        <fullName evidence="4">5'-nucleotidase C-terminal domain-containing protein</fullName>
    </submittedName>
</protein>
<dbReference type="KEGG" id="hprf:HLPR_15110"/>
<dbReference type="Gene3D" id="3.90.780.10">
    <property type="entry name" value="5'-Nucleotidase, C-terminal domain"/>
    <property type="match status" value="1"/>
</dbReference>
<evidence type="ECO:0000313" key="5">
    <source>
        <dbReference type="Proteomes" id="UP001321786"/>
    </source>
</evidence>
<dbReference type="PANTHER" id="PTHR11575">
    <property type="entry name" value="5'-NUCLEOTIDASE-RELATED"/>
    <property type="match status" value="1"/>
</dbReference>
<evidence type="ECO:0000256" key="1">
    <source>
        <dbReference type="ARBA" id="ARBA00022729"/>
    </source>
</evidence>
<evidence type="ECO:0000313" key="4">
    <source>
        <dbReference type="EMBL" id="BEP29180.1"/>
    </source>
</evidence>
<feature type="domain" description="LysM" evidence="3">
    <location>
        <begin position="521"/>
        <end position="565"/>
    </location>
</feature>
<name>A0AAU9EVR3_9FIRM</name>
<dbReference type="Pfam" id="PF01476">
    <property type="entry name" value="LysM"/>
    <property type="match status" value="1"/>
</dbReference>
<dbReference type="InterPro" id="IPR018392">
    <property type="entry name" value="LysM"/>
</dbReference>
<dbReference type="GO" id="GO:0000166">
    <property type="term" value="F:nucleotide binding"/>
    <property type="evidence" value="ECO:0007669"/>
    <property type="project" value="UniProtKB-KW"/>
</dbReference>
<dbReference type="Gene3D" id="3.60.21.10">
    <property type="match status" value="1"/>
</dbReference>
<dbReference type="InterPro" id="IPR004843">
    <property type="entry name" value="Calcineurin-like_PHP"/>
</dbReference>
<dbReference type="GO" id="GO:0016787">
    <property type="term" value="F:hydrolase activity"/>
    <property type="evidence" value="ECO:0007669"/>
    <property type="project" value="UniProtKB-KW"/>
</dbReference>
<dbReference type="InterPro" id="IPR008334">
    <property type="entry name" value="5'-Nucleotdase_C"/>
</dbReference>
<reference evidence="4 5" key="1">
    <citation type="submission" date="2023-08" db="EMBL/GenBank/DDBJ databases">
        <title>Helicovermis profunda gen. nov., sp. nov., a novel mesophilic, fermentative bacterium within the Bacillota from a deep-sea hydrothermal vent chimney.</title>
        <authorList>
            <person name="Miyazaki U."/>
            <person name="Mizutani D."/>
            <person name="Hashimoto Y."/>
            <person name="Tame A."/>
            <person name="Sawayama S."/>
            <person name="Miyazaki J."/>
            <person name="Takai K."/>
            <person name="Nakagawa S."/>
        </authorList>
    </citation>
    <scope>NUCLEOTIDE SEQUENCE [LARGE SCALE GENOMIC DNA]</scope>
    <source>
        <strain evidence="4 5">S502</strain>
    </source>
</reference>
<evidence type="ECO:0000259" key="3">
    <source>
        <dbReference type="PROSITE" id="PS51782"/>
    </source>
</evidence>
<gene>
    <name evidence="4" type="ORF">HLPR_15110</name>
</gene>